<dbReference type="Proteomes" id="UP000252086">
    <property type="component" value="Unassembled WGS sequence"/>
</dbReference>
<proteinExistence type="predicted"/>
<comment type="caution">
    <text evidence="1">The sequence shown here is derived from an EMBL/GenBank/DDBJ whole genome shotgun (WGS) entry which is preliminary data.</text>
</comment>
<reference evidence="1 2" key="1">
    <citation type="submission" date="2018-06" db="EMBL/GenBank/DDBJ databases">
        <title>Genomic Encyclopedia of Type Strains, Phase III (KMG-III): the genomes of soil and plant-associated and newly described type strains.</title>
        <authorList>
            <person name="Whitman W."/>
        </authorList>
    </citation>
    <scope>NUCLEOTIDE SEQUENCE [LARGE SCALE GENOMIC DNA]</scope>
    <source>
        <strain evidence="1 2">CECT 7732</strain>
    </source>
</reference>
<name>A0A366CYE1_9GAMM</name>
<protein>
    <submittedName>
        <fullName evidence="1">Uncharacterized protein</fullName>
    </submittedName>
</protein>
<accession>A0A366CYE1</accession>
<evidence type="ECO:0000313" key="2">
    <source>
        <dbReference type="Proteomes" id="UP000252086"/>
    </source>
</evidence>
<sequence length="29" mass="3204">MQPIFLELLLKINPLPILVCQPALGQAMV</sequence>
<dbReference type="AlphaFoldDB" id="A0A366CYE1"/>
<gene>
    <name evidence="1" type="ORF">DFP76_105335</name>
</gene>
<evidence type="ECO:0000313" key="1">
    <source>
        <dbReference type="EMBL" id="RBO82861.1"/>
    </source>
</evidence>
<keyword evidence="2" id="KW-1185">Reference proteome</keyword>
<dbReference type="EMBL" id="QNRF01000005">
    <property type="protein sequence ID" value="RBO82861.1"/>
    <property type="molecule type" value="Genomic_DNA"/>
</dbReference>
<organism evidence="1 2">
    <name type="scientific">Marinomonas aquiplantarum</name>
    <dbReference type="NCBI Taxonomy" id="491951"/>
    <lineage>
        <taxon>Bacteria</taxon>
        <taxon>Pseudomonadati</taxon>
        <taxon>Pseudomonadota</taxon>
        <taxon>Gammaproteobacteria</taxon>
        <taxon>Oceanospirillales</taxon>
        <taxon>Oceanospirillaceae</taxon>
        <taxon>Marinomonas</taxon>
    </lineage>
</organism>